<evidence type="ECO:0000256" key="6">
    <source>
        <dbReference type="ARBA" id="ARBA00022833"/>
    </source>
</evidence>
<dbReference type="Gene3D" id="1.10.575.10">
    <property type="entry name" value="P1 Nuclease"/>
    <property type="match status" value="1"/>
</dbReference>
<keyword evidence="6" id="KW-0862">Zinc</keyword>
<evidence type="ECO:0000259" key="8">
    <source>
        <dbReference type="PROSITE" id="PS51346"/>
    </source>
</evidence>
<dbReference type="RefSeq" id="WP_154439695.1">
    <property type="nucleotide sequence ID" value="NZ_JAHLPJ010000001.1"/>
</dbReference>
<keyword evidence="3" id="KW-0479">Metal-binding</keyword>
<gene>
    <name evidence="9" type="ORF">FYJ83_07360</name>
</gene>
<dbReference type="GO" id="GO:0034480">
    <property type="term" value="F:phosphatidylcholine phospholipase C activity"/>
    <property type="evidence" value="ECO:0007669"/>
    <property type="project" value="UniProtKB-EC"/>
</dbReference>
<comment type="caution">
    <text evidence="9">The sequence shown here is derived from an EMBL/GenBank/DDBJ whole genome shotgun (WGS) entry which is preliminary data.</text>
</comment>
<keyword evidence="5" id="KW-0378">Hydrolase</keyword>
<dbReference type="EMBL" id="VUNQ01000012">
    <property type="protein sequence ID" value="MSU01282.1"/>
    <property type="molecule type" value="Genomic_DNA"/>
</dbReference>
<name>A0A6N7XKH3_9FIRM</name>
<evidence type="ECO:0000256" key="7">
    <source>
        <dbReference type="ARBA" id="ARBA00031285"/>
    </source>
</evidence>
<dbReference type="InterPro" id="IPR001531">
    <property type="entry name" value="Zn_PLipaseC"/>
</dbReference>
<dbReference type="PROSITE" id="PS51346">
    <property type="entry name" value="PROKAR_ZN_DEPEND_PLPC_2"/>
    <property type="match status" value="1"/>
</dbReference>
<evidence type="ECO:0000256" key="4">
    <source>
        <dbReference type="ARBA" id="ARBA00022729"/>
    </source>
</evidence>
<organism evidence="9 10">
    <name type="scientific">Tissierella pigra</name>
    <dbReference type="NCBI Taxonomy" id="2607614"/>
    <lineage>
        <taxon>Bacteria</taxon>
        <taxon>Bacillati</taxon>
        <taxon>Bacillota</taxon>
        <taxon>Tissierellia</taxon>
        <taxon>Tissierellales</taxon>
        <taxon>Tissierellaceae</taxon>
        <taxon>Tissierella</taxon>
    </lineage>
</organism>
<evidence type="ECO:0000256" key="3">
    <source>
        <dbReference type="ARBA" id="ARBA00022723"/>
    </source>
</evidence>
<dbReference type="SUPFAM" id="SSF48537">
    <property type="entry name" value="Phospholipase C/P1 nuclease"/>
    <property type="match status" value="1"/>
</dbReference>
<feature type="domain" description="Zn-dependent PLC" evidence="8">
    <location>
        <begin position="21"/>
        <end position="237"/>
    </location>
</feature>
<dbReference type="Pfam" id="PF00882">
    <property type="entry name" value="Zn_dep_PLPC"/>
    <property type="match status" value="1"/>
</dbReference>
<keyword evidence="4" id="KW-0732">Signal</keyword>
<dbReference type="InterPro" id="IPR029002">
    <property type="entry name" value="PLPC/GPLD1"/>
</dbReference>
<dbReference type="CDD" id="cd11009">
    <property type="entry name" value="Zn_dep_PLPC"/>
    <property type="match status" value="1"/>
</dbReference>
<evidence type="ECO:0000313" key="10">
    <source>
        <dbReference type="Proteomes" id="UP000469523"/>
    </source>
</evidence>
<dbReference type="EC" id="3.1.4.3" evidence="1"/>
<sequence length="239" mass="28468">MDFLETTYDKALKTVFDMANPIKKSIINTHCRVHKFINIRALKILKNDEYVKEYEFFTSYIYHINEGAVWADQDFKSSNHFYNPTTKKGLYGRKSAMDLGVDYYNESINLWKQGDFNKSLFYFGASLHIIQDMTIPQHANIRLLDNHHQYENYVKRTHEYMKDFQVETGAYLLDSIRDYIRFNARVAIRVYKKFKNISDDETRFYRTSRCTLPLAKRTTAGAMILFYKDIFTKELNQLN</sequence>
<dbReference type="Proteomes" id="UP000469523">
    <property type="component" value="Unassembled WGS sequence"/>
</dbReference>
<dbReference type="InterPro" id="IPR008947">
    <property type="entry name" value="PLipase_C/P1_nuclease_dom_sf"/>
</dbReference>
<keyword evidence="10" id="KW-1185">Reference proteome</keyword>
<evidence type="ECO:0000256" key="2">
    <source>
        <dbReference type="ARBA" id="ARBA00018391"/>
    </source>
</evidence>
<dbReference type="GO" id="GO:0008270">
    <property type="term" value="F:zinc ion binding"/>
    <property type="evidence" value="ECO:0007669"/>
    <property type="project" value="InterPro"/>
</dbReference>
<evidence type="ECO:0000313" key="9">
    <source>
        <dbReference type="EMBL" id="MSU01282.1"/>
    </source>
</evidence>
<evidence type="ECO:0000256" key="5">
    <source>
        <dbReference type="ARBA" id="ARBA00022801"/>
    </source>
</evidence>
<evidence type="ECO:0000256" key="1">
    <source>
        <dbReference type="ARBA" id="ARBA00012018"/>
    </source>
</evidence>
<proteinExistence type="predicted"/>
<dbReference type="AlphaFoldDB" id="A0A6N7XKH3"/>
<protein>
    <recommendedName>
        <fullName evidence="2">Phospholipase C</fullName>
        <ecNumber evidence="1">3.1.4.3</ecNumber>
    </recommendedName>
    <alternativeName>
        <fullName evidence="7">Phosphatidylcholine cholinephosphohydrolase</fullName>
    </alternativeName>
</protein>
<accession>A0A6N7XKH3</accession>
<dbReference type="SMART" id="SM00770">
    <property type="entry name" value="Zn_dep_PLPC"/>
    <property type="match status" value="1"/>
</dbReference>
<reference evidence="9 10" key="1">
    <citation type="submission" date="2019-09" db="EMBL/GenBank/DDBJ databases">
        <title>In-depth cultivation of the pig gut microbiome towards novel bacterial diversity and tailored functional studies.</title>
        <authorList>
            <person name="Wylensek D."/>
            <person name="Hitch T.C.A."/>
            <person name="Clavel T."/>
        </authorList>
    </citation>
    <scope>NUCLEOTIDE SEQUENCE [LARGE SCALE GENOMIC DNA]</scope>
    <source>
        <strain evidence="9 10">WCA3-693-APC-4?</strain>
    </source>
</reference>